<dbReference type="PANTHER" id="PTHR36965:SF1">
    <property type="entry name" value="FE(2+)-TRAFFICKING PROTEIN-RELATED"/>
    <property type="match status" value="1"/>
</dbReference>
<dbReference type="InterPro" id="IPR007457">
    <property type="entry name" value="Fe_traffick_prot_YggX"/>
</dbReference>
<dbReference type="Pfam" id="PF04362">
    <property type="entry name" value="Iron_traffic"/>
    <property type="match status" value="1"/>
</dbReference>
<name>A0A3M0A523_9GAMM</name>
<dbReference type="EMBL" id="REFJ01000003">
    <property type="protein sequence ID" value="RMA80271.1"/>
    <property type="molecule type" value="Genomic_DNA"/>
</dbReference>
<protein>
    <recommendedName>
        <fullName evidence="2">Probable Fe(2+)-trafficking protein</fullName>
    </recommendedName>
</protein>
<evidence type="ECO:0000313" key="4">
    <source>
        <dbReference type="Proteomes" id="UP000267187"/>
    </source>
</evidence>
<dbReference type="PANTHER" id="PTHR36965">
    <property type="entry name" value="FE(2+)-TRAFFICKING PROTEIN-RELATED"/>
    <property type="match status" value="1"/>
</dbReference>
<dbReference type="HAMAP" id="MF_00686">
    <property type="entry name" value="Fe_traffic_YggX"/>
    <property type="match status" value="1"/>
</dbReference>
<evidence type="ECO:0000256" key="2">
    <source>
        <dbReference type="HAMAP-Rule" id="MF_00686"/>
    </source>
</evidence>
<dbReference type="PIRSF" id="PIRSF029827">
    <property type="entry name" value="Fe_traffic_YggX"/>
    <property type="match status" value="1"/>
</dbReference>
<dbReference type="Gene3D" id="1.10.3880.10">
    <property type="entry name" value="Fe(II) trafficking protein YggX"/>
    <property type="match status" value="1"/>
</dbReference>
<dbReference type="AlphaFoldDB" id="A0A3M0A523"/>
<accession>A0A3M0A523</accession>
<dbReference type="GO" id="GO:0005506">
    <property type="term" value="F:iron ion binding"/>
    <property type="evidence" value="ECO:0007669"/>
    <property type="project" value="UniProtKB-UniRule"/>
</dbReference>
<reference evidence="3 4" key="1">
    <citation type="submission" date="2018-10" db="EMBL/GenBank/DDBJ databases">
        <title>Genomic Encyclopedia of Type Strains, Phase IV (KMG-IV): sequencing the most valuable type-strain genomes for metagenomic binning, comparative biology and taxonomic classification.</title>
        <authorList>
            <person name="Goeker M."/>
        </authorList>
    </citation>
    <scope>NUCLEOTIDE SEQUENCE [LARGE SCALE GENOMIC DNA]</scope>
    <source>
        <strain evidence="3 4">DSM 25080</strain>
    </source>
</reference>
<organism evidence="3 4">
    <name type="scientific">Umboniibacter marinipuniceus</name>
    <dbReference type="NCBI Taxonomy" id="569599"/>
    <lineage>
        <taxon>Bacteria</taxon>
        <taxon>Pseudomonadati</taxon>
        <taxon>Pseudomonadota</taxon>
        <taxon>Gammaproteobacteria</taxon>
        <taxon>Cellvibrionales</taxon>
        <taxon>Cellvibrionaceae</taxon>
        <taxon>Umboniibacter</taxon>
    </lineage>
</organism>
<dbReference type="GO" id="GO:0005829">
    <property type="term" value="C:cytosol"/>
    <property type="evidence" value="ECO:0007669"/>
    <property type="project" value="TreeGrafter"/>
</dbReference>
<proteinExistence type="inferred from homology"/>
<dbReference type="Proteomes" id="UP000267187">
    <property type="component" value="Unassembled WGS sequence"/>
</dbReference>
<dbReference type="RefSeq" id="WP_121876944.1">
    <property type="nucleotide sequence ID" value="NZ_REFJ01000003.1"/>
</dbReference>
<comment type="caution">
    <text evidence="3">The sequence shown here is derived from an EMBL/GenBank/DDBJ whole genome shotgun (WGS) entry which is preliminary data.</text>
</comment>
<dbReference type="GO" id="GO:0034599">
    <property type="term" value="P:cellular response to oxidative stress"/>
    <property type="evidence" value="ECO:0007669"/>
    <property type="project" value="TreeGrafter"/>
</dbReference>
<sequence length="90" mass="10521">MSRLIHCQKLKRELPGLTRPPMPGALGQELYNSISQEAWDGWLQHQTRLINEKRLSLMDKQHRSYLTEQLKAYMSGESYDQADGYIPEED</sequence>
<evidence type="ECO:0000313" key="3">
    <source>
        <dbReference type="EMBL" id="RMA80271.1"/>
    </source>
</evidence>
<dbReference type="NCBIfam" id="NF003817">
    <property type="entry name" value="PRK05408.1"/>
    <property type="match status" value="1"/>
</dbReference>
<keyword evidence="1 2" id="KW-0408">Iron</keyword>
<gene>
    <name evidence="3" type="ORF">DFR27_1635</name>
</gene>
<keyword evidence="4" id="KW-1185">Reference proteome</keyword>
<dbReference type="OrthoDB" id="9804318at2"/>
<dbReference type="InterPro" id="IPR036766">
    <property type="entry name" value="Fe_traffick_prot_YggX_sf"/>
</dbReference>
<comment type="similarity">
    <text evidence="2">Belongs to the Fe(2+)-trafficking protein family.</text>
</comment>
<comment type="function">
    <text evidence="2">Could be a mediator in iron transactions between iron acquisition and iron-requiring processes, such as synthesis and/or repair of Fe-S clusters in biosynthetic enzymes.</text>
</comment>
<evidence type="ECO:0000256" key="1">
    <source>
        <dbReference type="ARBA" id="ARBA00023004"/>
    </source>
</evidence>
<dbReference type="SUPFAM" id="SSF111148">
    <property type="entry name" value="YggX-like"/>
    <property type="match status" value="1"/>
</dbReference>